<dbReference type="InterPro" id="IPR010260">
    <property type="entry name" value="AlpA"/>
</dbReference>
<dbReference type="SUPFAM" id="SSF46955">
    <property type="entry name" value="Putative DNA-binding domain"/>
    <property type="match status" value="1"/>
</dbReference>
<proteinExistence type="predicted"/>
<sequence>MAAKATPQTTPKPGNEFLSAEQVSHRYGVHRATPYRWAHQGDFPKPIKLGANVTRWALADLEAWEQSQKEVS</sequence>
<dbReference type="RefSeq" id="WP_179930144.1">
    <property type="nucleotide sequence ID" value="NZ_JACCDF010000006.1"/>
</dbReference>
<keyword evidence="2" id="KW-1185">Reference proteome</keyword>
<dbReference type="EMBL" id="JACCDF010000006">
    <property type="protein sequence ID" value="NYS60817.1"/>
    <property type="molecule type" value="Genomic_DNA"/>
</dbReference>
<comment type="caution">
    <text evidence="1">The sequence shown here is derived from an EMBL/GenBank/DDBJ whole genome shotgun (WGS) entry which is preliminary data.</text>
</comment>
<accession>A0A7Z0RUQ7</accession>
<evidence type="ECO:0000313" key="2">
    <source>
        <dbReference type="Proteomes" id="UP000586119"/>
    </source>
</evidence>
<dbReference type="Pfam" id="PF05930">
    <property type="entry name" value="Phage_AlpA"/>
    <property type="match status" value="1"/>
</dbReference>
<gene>
    <name evidence="1" type="ORF">HZS81_08600</name>
</gene>
<evidence type="ECO:0000313" key="1">
    <source>
        <dbReference type="EMBL" id="NYS60817.1"/>
    </source>
</evidence>
<dbReference type="Proteomes" id="UP000586119">
    <property type="component" value="Unassembled WGS sequence"/>
</dbReference>
<organism evidence="1 2">
    <name type="scientific">Vreelandella salicampi</name>
    <dbReference type="NCBI Taxonomy" id="1449798"/>
    <lineage>
        <taxon>Bacteria</taxon>
        <taxon>Pseudomonadati</taxon>
        <taxon>Pseudomonadota</taxon>
        <taxon>Gammaproteobacteria</taxon>
        <taxon>Oceanospirillales</taxon>
        <taxon>Halomonadaceae</taxon>
        <taxon>Vreelandella</taxon>
    </lineage>
</organism>
<dbReference type="AlphaFoldDB" id="A0A7Z0RUQ7"/>
<protein>
    <submittedName>
        <fullName evidence="1">AlpA family phage regulatory protein</fullName>
    </submittedName>
</protein>
<reference evidence="1 2" key="1">
    <citation type="journal article" date="2015" name="Int. J. Syst. Evol. Microbiol.">
        <title>Halomonas salicampi sp. nov., a halotolerant and alkalitolerant bacterium isolated from a saltern soil.</title>
        <authorList>
            <person name="Lee J.C."/>
            <person name="Kim Y.S."/>
            <person name="Yun B.S."/>
            <person name="Whang K.S."/>
        </authorList>
    </citation>
    <scope>NUCLEOTIDE SEQUENCE [LARGE SCALE GENOMIC DNA]</scope>
    <source>
        <strain evidence="1 2">BH103</strain>
    </source>
</reference>
<dbReference type="InterPro" id="IPR009061">
    <property type="entry name" value="DNA-bd_dom_put_sf"/>
</dbReference>
<name>A0A7Z0RUQ7_9GAMM</name>
<dbReference type="Gene3D" id="1.10.238.160">
    <property type="match status" value="1"/>
</dbReference>